<feature type="domain" description="C2H2-type" evidence="6">
    <location>
        <begin position="432"/>
        <end position="455"/>
    </location>
</feature>
<organism evidence="7 8">
    <name type="scientific">Iphiclides podalirius</name>
    <name type="common">scarce swallowtail</name>
    <dbReference type="NCBI Taxonomy" id="110791"/>
    <lineage>
        <taxon>Eukaryota</taxon>
        <taxon>Metazoa</taxon>
        <taxon>Ecdysozoa</taxon>
        <taxon>Arthropoda</taxon>
        <taxon>Hexapoda</taxon>
        <taxon>Insecta</taxon>
        <taxon>Pterygota</taxon>
        <taxon>Neoptera</taxon>
        <taxon>Endopterygota</taxon>
        <taxon>Lepidoptera</taxon>
        <taxon>Glossata</taxon>
        <taxon>Ditrysia</taxon>
        <taxon>Papilionoidea</taxon>
        <taxon>Papilionidae</taxon>
        <taxon>Papilioninae</taxon>
        <taxon>Iphiclides</taxon>
    </lineage>
</organism>
<dbReference type="EMBL" id="OW152841">
    <property type="protein sequence ID" value="CAH2062244.1"/>
    <property type="molecule type" value="Genomic_DNA"/>
</dbReference>
<feature type="domain" description="C2H2-type" evidence="6">
    <location>
        <begin position="379"/>
        <end position="401"/>
    </location>
</feature>
<proteinExistence type="predicted"/>
<dbReference type="Pfam" id="PF00096">
    <property type="entry name" value="zf-C2H2"/>
    <property type="match status" value="1"/>
</dbReference>
<evidence type="ECO:0000256" key="5">
    <source>
        <dbReference type="PROSITE-ProRule" id="PRU00042"/>
    </source>
</evidence>
<dbReference type="InterPro" id="IPR036236">
    <property type="entry name" value="Znf_C2H2_sf"/>
</dbReference>
<keyword evidence="4" id="KW-0862">Zinc</keyword>
<evidence type="ECO:0000259" key="6">
    <source>
        <dbReference type="PROSITE" id="PS50157"/>
    </source>
</evidence>
<dbReference type="Gene3D" id="3.30.160.60">
    <property type="entry name" value="Classic Zinc Finger"/>
    <property type="match status" value="4"/>
</dbReference>
<feature type="non-terminal residue" evidence="7">
    <location>
        <position position="519"/>
    </location>
</feature>
<sequence length="519" mass="59174">MDAYDRKSASGDATRDKGITLARANFATLIDIPPRHRPKQQAAARRATELDFQFDNIRSILRCSNSTPISRLHGGLYVCGYCPDGFPTPGKLKQHTLEAHGSDKPECLRTPSLSKYIVLLDVTALACRLCDDVIRSLPDLMRHLESAHAQPIHTDVKSHLVLLDLPERTMRCPQCGERFADFEALVGHASSHNRNYPCELCVDRWFVNKHLMMEHKRAVHFFKPRIAYIEITAEPIKRASSEGERPRRVQILLRKKNELDLHMSNLKVILDNSNATTIRCRGGVGYACCFCDEQYPDPADLKRHTTTHRDVFESSFMKSQAMPTLLIKLDITGLRCSNCGEQLPELEDLLAHLESEHGVQHHRGIDSHIVPFRFDGDALHCVVCKRAFSNFKVLLEHMNTHYRNHVCGVCGAGFVNRRIAQMHGYRHPTGVHRCSYCAKVFDNRVKLRAHERAVHVCLNKRSRCGHCGERFSDYTKKREHEVSRHGAKPLVLACCACERTFDNQRTLSHHVKTYHLMGR</sequence>
<dbReference type="PROSITE" id="PS00028">
    <property type="entry name" value="ZINC_FINGER_C2H2_1"/>
    <property type="match status" value="9"/>
</dbReference>
<dbReference type="SUPFAM" id="SSF57667">
    <property type="entry name" value="beta-beta-alpha zinc fingers"/>
    <property type="match status" value="3"/>
</dbReference>
<dbReference type="Proteomes" id="UP000837857">
    <property type="component" value="Chromosome 29"/>
</dbReference>
<name>A0ABN8IRP3_9NEOP</name>
<keyword evidence="3 5" id="KW-0863">Zinc-finger</keyword>
<feature type="domain" description="C2H2-type" evidence="6">
    <location>
        <begin position="170"/>
        <end position="197"/>
    </location>
</feature>
<feature type="domain" description="C2H2-type" evidence="6">
    <location>
        <begin position="462"/>
        <end position="489"/>
    </location>
</feature>
<evidence type="ECO:0000256" key="1">
    <source>
        <dbReference type="ARBA" id="ARBA00022723"/>
    </source>
</evidence>
<gene>
    <name evidence="7" type="ORF">IPOD504_LOCUS11806</name>
</gene>
<dbReference type="InterPro" id="IPR013087">
    <property type="entry name" value="Znf_C2H2_type"/>
</dbReference>
<keyword evidence="8" id="KW-1185">Reference proteome</keyword>
<evidence type="ECO:0000256" key="4">
    <source>
        <dbReference type="ARBA" id="ARBA00022833"/>
    </source>
</evidence>
<keyword evidence="1" id="KW-0479">Metal-binding</keyword>
<evidence type="ECO:0000313" key="7">
    <source>
        <dbReference type="EMBL" id="CAH2062244.1"/>
    </source>
</evidence>
<dbReference type="PANTHER" id="PTHR24379:SF121">
    <property type="entry name" value="C2H2-TYPE DOMAIN-CONTAINING PROTEIN"/>
    <property type="match status" value="1"/>
</dbReference>
<reference evidence="7" key="1">
    <citation type="submission" date="2022-03" db="EMBL/GenBank/DDBJ databases">
        <authorList>
            <person name="Martin H S."/>
        </authorList>
    </citation>
    <scope>NUCLEOTIDE SEQUENCE</scope>
</reference>
<evidence type="ECO:0000256" key="3">
    <source>
        <dbReference type="ARBA" id="ARBA00022771"/>
    </source>
</evidence>
<dbReference type="PROSITE" id="PS50157">
    <property type="entry name" value="ZINC_FINGER_C2H2_2"/>
    <property type="match status" value="7"/>
</dbReference>
<feature type="domain" description="C2H2-type" evidence="6">
    <location>
        <begin position="286"/>
        <end position="308"/>
    </location>
</feature>
<accession>A0ABN8IRP3</accession>
<dbReference type="SMART" id="SM00355">
    <property type="entry name" value="ZnF_C2H2"/>
    <property type="match status" value="11"/>
</dbReference>
<evidence type="ECO:0000313" key="8">
    <source>
        <dbReference type="Proteomes" id="UP000837857"/>
    </source>
</evidence>
<evidence type="ECO:0000256" key="2">
    <source>
        <dbReference type="ARBA" id="ARBA00022737"/>
    </source>
</evidence>
<protein>
    <recommendedName>
        <fullName evidence="6">C2H2-type domain-containing protein</fullName>
    </recommendedName>
</protein>
<feature type="domain" description="C2H2-type" evidence="6">
    <location>
        <begin position="492"/>
        <end position="519"/>
    </location>
</feature>
<dbReference type="PANTHER" id="PTHR24379">
    <property type="entry name" value="KRAB AND ZINC FINGER DOMAIN-CONTAINING"/>
    <property type="match status" value="1"/>
</dbReference>
<keyword evidence="2" id="KW-0677">Repeat</keyword>
<feature type="domain" description="C2H2-type" evidence="6">
    <location>
        <begin position="77"/>
        <end position="105"/>
    </location>
</feature>